<protein>
    <submittedName>
        <fullName evidence="3">RHS repeat-associated core domain-containing protein</fullName>
    </submittedName>
</protein>
<evidence type="ECO:0000256" key="1">
    <source>
        <dbReference type="SAM" id="MobiDB-lite"/>
    </source>
</evidence>
<feature type="signal peptide" evidence="2">
    <location>
        <begin position="1"/>
        <end position="24"/>
    </location>
</feature>
<dbReference type="Gene3D" id="2.180.10.10">
    <property type="entry name" value="RHS repeat-associated core"/>
    <property type="match status" value="2"/>
</dbReference>
<organism evidence="3 4">
    <name type="scientific">Nonomuraea solani</name>
    <dbReference type="NCBI Taxonomy" id="1144553"/>
    <lineage>
        <taxon>Bacteria</taxon>
        <taxon>Bacillati</taxon>
        <taxon>Actinomycetota</taxon>
        <taxon>Actinomycetes</taxon>
        <taxon>Streptosporangiales</taxon>
        <taxon>Streptosporangiaceae</taxon>
        <taxon>Nonomuraea</taxon>
    </lineage>
</organism>
<dbReference type="InterPro" id="IPR006530">
    <property type="entry name" value="YD"/>
</dbReference>
<sequence length="2025" mass="218370">MRLWPITVLSCLFIMLLASTPAGATPSMILAATTAQAPVRPSKPQEVEPVPGKEFVPAEARPDPEAPPARQSAARADWPSAGAADVALPAALGNGAKGVAGIRAGSLPVSIAATGRSGPERVKIEVLDRTAAAQAGVDGLLLSLRRTDGKSERGPVAVTVDYSAFRDAYGGDWASRLRLMPHGSGDAPVTGTRNDPVKGTVSATVSIGDTGSTFALAAASAGPNGDYQATSLAPSGRWQVSTQGGGFTWAYPMDTPPVPGDLAPELALSYSSAAVDGRTVSTNNQSSWAGEGWNLSPGFIERSYKGCADDLGGNNGQTKTGDLCWETENASLSFDEQSGRMVFQNNVWRPERDDGTRIEHLFRDGQDVNGDDNGEYWKVTTTDGTQYFFGLNRLPGWTAGRETTQSTWTVPVYGNDAGEPCFQSTYAASACTQAYRWNLDHVVDAHGNSMSYFYQPETNRYAQNLAAATGTYTRGGTLARIDYGTRSGAEYSGPAPARVVLDTADRCAPGQNCAAHNTTTWPDVPWDADCSTAPCGTRYSPSFWSTKRLAKITTQVSTGGGNYRGVDQWEFAHTYPTTGDHTTPSLWLNSITRTGLAGSTAIKLPPVTFDGTMMANRVNSATDGLPKLNKPRVTTITSESGGEINVHYKTPDCAPGAVPAKPESNTKRCFPVRWTMPPATEPADDWFHKYVVEQVVEDDLATDAKDMVTNYDYDIKGGAWAYIDDPLIDPKYRTWAEWRGFEKVTVRKGDPANDENKPESKTQYLYFRGMHGDRLSPAGGTKPAEIIDSAGVKMFDIPPLAGFLREEISYTSAAEHVGRIHDPWTRLTATQGRDTAYQVEIKASQTRERRNEGTYRVTRVETAYDEYGNPTQVNDLGNTSGPSDDQCTTITYAHNVEAMLVEFPSEKTTVGVACGNAPSYPDDAISGTRMSYDGQAHGRAPLRGDVTTTENAESYTGATAVYLVGHTSTFDSHGRVMESRDALNRPTTTSYTEVNGLTVTTAVANPLRHTVTTTLDPAWGTAVQVEDANELITSLTYDALGRLTEVYKPGRTEAAGDSPHLRYDYGISRNRPNWIRTTTLRANGNSVAGYELFDGFSRPRQTQAPSPSEGRILTDTLYDSRGLVSVTRAAYHEDTTGPGTTLFQPDAGKVPAAVVTVYDGAERKTAEIFLKLNVEKWRTTTIPNVDSVTTIPPQGDTATTKWIDARGRMAALVQYHNRTLPSPSDITRYAYTKRGDLRMVTDAAGNVWRYTYDVLGRKIKSQDPDKGVSTMTYDDAGQLLSVTDARDKTVESVYDALGRVTQTHLATAPGRPLTKTVYDSLAKGALTSSTRYVGGHAYTKQITGYDEAGRPRGTSVTIPAVENRLAGTYTTTMTYAADGSPAAKTLPALGDLGQETIVYEYDDLGRPDKVTGNLTYVTDTEYNALGETAQVELGGGDKRLWRTTYYEEGTRRVTEQLTEREQVNGVMVNDLTYDYDPAGNLTRVTDRTAGAAKDTQCFATDHLRRITTAWTQGTDTCAATPSASVIGGAAPYWHAYTYDATGNRRTKTVKGAGGAADLTTTYAYPDPGDGVARPHATTAAITGSTTAAYSYDAAGNTLTRPGPSGAQSLVWDDEGLLTSIASGGTTTSYVYDGEGGQLIRRDPGAVTLFVGDGEIRLNTGTGSATGTRYYDGLGTRTSAGFTWTIADHHGTSHLAVNAINLATTTTRRMDLFGNLRGVGAEWPAGNRGFVGGTTNPGTGLTRLGAREYDPAIGRFISVDPVIDPSDPQQMNAYAYANNNPATMTDPDGLRYFDSLKDRLKNAAKARNARQQQKATKSRSVDRMRDKVKWRDKLDKTFAKVGDRIKRQLKDPRGAGPDAGRNWPSTDDWLELALRVAPHVLRGMKDWITEGLERIGSGLAWLFENRGKILGTLGFVAALLCNAGRVCHLINTGLFLVGLADNVVQCIFGGSDACVLGALSLGTFALGKFFSSAPFESKTGSVAVAGLDLALSWVPTDWLFGTEPEWSRLERQPLRQIPRGCEDTDC</sequence>
<dbReference type="OrthoDB" id="291011at2"/>
<dbReference type="RefSeq" id="WP_160150197.1">
    <property type="nucleotide sequence ID" value="NZ_FNVT01000002.1"/>
</dbReference>
<evidence type="ECO:0000313" key="3">
    <source>
        <dbReference type="EMBL" id="SEG20134.1"/>
    </source>
</evidence>
<dbReference type="PANTHER" id="PTHR32305:SF17">
    <property type="entry name" value="TRNA NUCLEASE WAPA"/>
    <property type="match status" value="1"/>
</dbReference>
<name>A0A1H5Y839_9ACTN</name>
<accession>A0A1H5Y839</accession>
<dbReference type="PANTHER" id="PTHR32305">
    <property type="match status" value="1"/>
</dbReference>
<dbReference type="InterPro" id="IPR050708">
    <property type="entry name" value="T6SS_VgrG/RHS"/>
</dbReference>
<dbReference type="Proteomes" id="UP000236732">
    <property type="component" value="Unassembled WGS sequence"/>
</dbReference>
<keyword evidence="2" id="KW-0732">Signal</keyword>
<feature type="region of interest" description="Disordered" evidence="1">
    <location>
        <begin position="55"/>
        <end position="78"/>
    </location>
</feature>
<evidence type="ECO:0000313" key="4">
    <source>
        <dbReference type="Proteomes" id="UP000236732"/>
    </source>
</evidence>
<reference evidence="3 4" key="1">
    <citation type="submission" date="2016-10" db="EMBL/GenBank/DDBJ databases">
        <authorList>
            <person name="de Groot N.N."/>
        </authorList>
    </citation>
    <scope>NUCLEOTIDE SEQUENCE [LARGE SCALE GENOMIC DNA]</scope>
    <source>
        <strain evidence="3 4">CGMCC 4.7037</strain>
    </source>
</reference>
<dbReference type="NCBIfam" id="TIGR01643">
    <property type="entry name" value="YD_repeat_2x"/>
    <property type="match status" value="2"/>
</dbReference>
<evidence type="ECO:0000256" key="2">
    <source>
        <dbReference type="SAM" id="SignalP"/>
    </source>
</evidence>
<dbReference type="InterPro" id="IPR031325">
    <property type="entry name" value="RHS_repeat"/>
</dbReference>
<proteinExistence type="predicted"/>
<dbReference type="EMBL" id="FNVT01000002">
    <property type="protein sequence ID" value="SEG20134.1"/>
    <property type="molecule type" value="Genomic_DNA"/>
</dbReference>
<dbReference type="NCBIfam" id="TIGR03696">
    <property type="entry name" value="Rhs_assc_core"/>
    <property type="match status" value="1"/>
</dbReference>
<feature type="chain" id="PRO_5009290242" evidence="2">
    <location>
        <begin position="25"/>
        <end position="2025"/>
    </location>
</feature>
<keyword evidence="4" id="KW-1185">Reference proteome</keyword>
<gene>
    <name evidence="3" type="ORF">SAMN05444920_102175</name>
</gene>
<dbReference type="InterPro" id="IPR022385">
    <property type="entry name" value="Rhs_assc_core"/>
</dbReference>
<dbReference type="Pfam" id="PF05593">
    <property type="entry name" value="RHS_repeat"/>
    <property type="match status" value="2"/>
</dbReference>